<dbReference type="InterPro" id="IPR004375">
    <property type="entry name" value="NanQ/TabA/YiaL"/>
</dbReference>
<dbReference type="PANTHER" id="PTHR34986">
    <property type="entry name" value="EVOLVED BETA-GALACTOSIDASE SUBUNIT BETA"/>
    <property type="match status" value="1"/>
</dbReference>
<reference evidence="1 2" key="1">
    <citation type="submission" date="2019-03" db="EMBL/GenBank/DDBJ databases">
        <title>Freshwater and sediment microbial communities from various areas in North America, analyzing microbe dynamics in response to fracking.</title>
        <authorList>
            <person name="Lamendella R."/>
        </authorList>
    </citation>
    <scope>NUCLEOTIDE SEQUENCE [LARGE SCALE GENOMIC DNA]</scope>
    <source>
        <strain evidence="1 2">175.2</strain>
    </source>
</reference>
<evidence type="ECO:0000313" key="1">
    <source>
        <dbReference type="EMBL" id="TCT31725.1"/>
    </source>
</evidence>
<dbReference type="OrthoDB" id="2553118at2"/>
<dbReference type="Proteomes" id="UP000295097">
    <property type="component" value="Unassembled WGS sequence"/>
</dbReference>
<dbReference type="AlphaFoldDB" id="A0A4R3NHX8"/>
<dbReference type="PANTHER" id="PTHR34986:SF1">
    <property type="entry name" value="PROTEIN YIAL"/>
    <property type="match status" value="1"/>
</dbReference>
<dbReference type="InterPro" id="IPR037012">
    <property type="entry name" value="NanQ/TabA/YiaL_sf"/>
</dbReference>
<dbReference type="EMBL" id="SMAR01000041">
    <property type="protein sequence ID" value="TCT31725.1"/>
    <property type="molecule type" value="Genomic_DNA"/>
</dbReference>
<dbReference type="Gene3D" id="2.60.120.370">
    <property type="entry name" value="YhcH/YjgK/YiaL"/>
    <property type="match status" value="1"/>
</dbReference>
<sequence>MITGHLDCLQRAGNEFPDAVFSVLDALAVMDFHDIEDGEIALAGHGLTARLFSLQTHPREAGKAESHLENIDIHLVVSGAEKIVQAPLTDAVDATRQGQHENDNLFYDLPAEPVTAVTLKPGDFAVLFPWDLHAPGCSVPGEDSVRKVVVKLPLASLKAG</sequence>
<organism evidence="1 2">
    <name type="scientific">Martelella mediterranea</name>
    <dbReference type="NCBI Taxonomy" id="293089"/>
    <lineage>
        <taxon>Bacteria</taxon>
        <taxon>Pseudomonadati</taxon>
        <taxon>Pseudomonadota</taxon>
        <taxon>Alphaproteobacteria</taxon>
        <taxon>Hyphomicrobiales</taxon>
        <taxon>Aurantimonadaceae</taxon>
        <taxon>Martelella</taxon>
    </lineage>
</organism>
<protein>
    <submittedName>
        <fullName evidence="1">Biofilm protein TabA</fullName>
    </submittedName>
</protein>
<dbReference type="Pfam" id="PF04074">
    <property type="entry name" value="DUF386"/>
    <property type="match status" value="1"/>
</dbReference>
<keyword evidence="2" id="KW-1185">Reference proteome</keyword>
<comment type="caution">
    <text evidence="1">The sequence shown here is derived from an EMBL/GenBank/DDBJ whole genome shotgun (WGS) entry which is preliminary data.</text>
</comment>
<name>A0A4R3NHX8_9HYPH</name>
<dbReference type="GO" id="GO:0005829">
    <property type="term" value="C:cytosol"/>
    <property type="evidence" value="ECO:0007669"/>
    <property type="project" value="TreeGrafter"/>
</dbReference>
<dbReference type="SUPFAM" id="SSF51197">
    <property type="entry name" value="Clavaminate synthase-like"/>
    <property type="match status" value="1"/>
</dbReference>
<evidence type="ECO:0000313" key="2">
    <source>
        <dbReference type="Proteomes" id="UP000295097"/>
    </source>
</evidence>
<gene>
    <name evidence="1" type="ORF">EDC90_104125</name>
</gene>
<accession>A0A4R3NHX8</accession>
<proteinExistence type="predicted"/>
<dbReference type="NCBIfam" id="TIGR00022">
    <property type="entry name" value="YhcH/YjgK/YiaL family protein"/>
    <property type="match status" value="1"/>
</dbReference>
<dbReference type="RefSeq" id="WP_132313931.1">
    <property type="nucleotide sequence ID" value="NZ_SMAR01000041.1"/>
</dbReference>